<keyword evidence="1 3" id="KW-0853">WD repeat</keyword>
<evidence type="ECO:0000313" key="6">
    <source>
        <dbReference type="Proteomes" id="UP001050691"/>
    </source>
</evidence>
<sequence length="599" mass="64440">MSSRFIRIYTPNPTTTRGTSTKIVYSEHAHPTTVARFSPSGYYAASADSQGNVRVWDTAGPEKILKSQFKVISGRINDLSWDGESKRIIAVGDGRGKFGHAFQFDTGSSCGEIEGHSKSLNAVIIRNERPFRAATAGDDGTIVFYTGAPYKYQKILQRAHTNFIHTLAYASSGSHFVSAGADYKVFLWDGTSGDQSKELIDVDSKTAHKGTVFAAAWSPDGKSIATSSADCTVKLWDVEAAKSTTTWKLGTGVDHHQVGNTWTSSNLVISLSLIGVLNVFDPRTGDKPIKIIEAPTKSITSGALFDQQPSSYFVGSSDGKIHNLTLHESFDTDPTQGFTHVTGGGHTNLVVDMASGHQQNIWTVALDDKLREISVSGSETATHFSPTVYSLSSQPKSMSASSDGHTFVVEVSSIEVIRGSQKVTSLSLKYQGSSIDIARDGSNIVAVGGEDSKIRLYKWNSNGTLTESGELPEAQKGVITAVAFSPNGELLAAGDSSGKITVYDIKERKVSINKWTNHATRVYSLVWTFDGAHIASASLDTHIYVWDVAKPLKIIAIKNAIPRGAWSVAWVPNSVVDGKGKLLGSGADGAVRVWEVVFH</sequence>
<dbReference type="SMART" id="SM00320">
    <property type="entry name" value="WD40"/>
    <property type="match status" value="11"/>
</dbReference>
<comment type="caution">
    <text evidence="5">The sequence shown here is derived from an EMBL/GenBank/DDBJ whole genome shotgun (WGS) entry which is preliminary data.</text>
</comment>
<dbReference type="GO" id="GO:0051015">
    <property type="term" value="F:actin filament binding"/>
    <property type="evidence" value="ECO:0007669"/>
    <property type="project" value="TreeGrafter"/>
</dbReference>
<dbReference type="Proteomes" id="UP001050691">
    <property type="component" value="Unassembled WGS sequence"/>
</dbReference>
<dbReference type="InterPro" id="IPR024977">
    <property type="entry name" value="Apc4-like_WD40_dom"/>
</dbReference>
<dbReference type="InterPro" id="IPR019775">
    <property type="entry name" value="WD40_repeat_CS"/>
</dbReference>
<accession>A0AAV5AM79</accession>
<dbReference type="Pfam" id="PF00400">
    <property type="entry name" value="WD40"/>
    <property type="match status" value="4"/>
</dbReference>
<feature type="repeat" description="WD" evidence="3">
    <location>
        <begin position="472"/>
        <end position="513"/>
    </location>
</feature>
<dbReference type="InterPro" id="IPR011047">
    <property type="entry name" value="Quinoprotein_ADH-like_sf"/>
</dbReference>
<evidence type="ECO:0000259" key="4">
    <source>
        <dbReference type="Pfam" id="PF12894"/>
    </source>
</evidence>
<dbReference type="Pfam" id="PF12894">
    <property type="entry name" value="ANAPC4_WD40"/>
    <property type="match status" value="1"/>
</dbReference>
<dbReference type="InterPro" id="IPR001680">
    <property type="entry name" value="WD40_rpt"/>
</dbReference>
<feature type="repeat" description="WD" evidence="3">
    <location>
        <begin position="25"/>
        <end position="66"/>
    </location>
</feature>
<dbReference type="PROSITE" id="PS50294">
    <property type="entry name" value="WD_REPEATS_REGION"/>
    <property type="match status" value="4"/>
</dbReference>
<dbReference type="FunFam" id="2.130.10.10:FF:000102">
    <property type="entry name" value="Actin-interacting protein 1"/>
    <property type="match status" value="1"/>
</dbReference>
<name>A0AAV5AM79_9AGAM</name>
<gene>
    <name evidence="5" type="ORF">Clacol_009085</name>
</gene>
<dbReference type="PRINTS" id="PR00320">
    <property type="entry name" value="GPROTEINBRPT"/>
</dbReference>
<keyword evidence="2" id="KW-0677">Repeat</keyword>
<dbReference type="AlphaFoldDB" id="A0AAV5AM79"/>
<dbReference type="EMBL" id="BPWL01000010">
    <property type="protein sequence ID" value="GJJ14817.1"/>
    <property type="molecule type" value="Genomic_DNA"/>
</dbReference>
<dbReference type="InterPro" id="IPR015943">
    <property type="entry name" value="WD40/YVTN_repeat-like_dom_sf"/>
</dbReference>
<dbReference type="InterPro" id="IPR020472">
    <property type="entry name" value="WD40_PAC1"/>
</dbReference>
<evidence type="ECO:0000256" key="1">
    <source>
        <dbReference type="ARBA" id="ARBA00022574"/>
    </source>
</evidence>
<dbReference type="PANTHER" id="PTHR19856:SF0">
    <property type="entry name" value="WD REPEAT-CONTAINING PROTEIN 1"/>
    <property type="match status" value="1"/>
</dbReference>
<dbReference type="GO" id="GO:0030042">
    <property type="term" value="P:actin filament depolymerization"/>
    <property type="evidence" value="ECO:0007669"/>
    <property type="project" value="TreeGrafter"/>
</dbReference>
<evidence type="ECO:0000313" key="5">
    <source>
        <dbReference type="EMBL" id="GJJ14817.1"/>
    </source>
</evidence>
<dbReference type="GO" id="GO:0030864">
    <property type="term" value="C:cortical actin cytoskeleton"/>
    <property type="evidence" value="ECO:0007669"/>
    <property type="project" value="TreeGrafter"/>
</dbReference>
<dbReference type="PROSITE" id="PS50082">
    <property type="entry name" value="WD_REPEATS_2"/>
    <property type="match status" value="5"/>
</dbReference>
<dbReference type="SUPFAM" id="SSF50998">
    <property type="entry name" value="Quinoprotein alcohol dehydrogenase-like"/>
    <property type="match status" value="1"/>
</dbReference>
<feature type="repeat" description="WD" evidence="3">
    <location>
        <begin position="205"/>
        <end position="246"/>
    </location>
</feature>
<organism evidence="5 6">
    <name type="scientific">Clathrus columnatus</name>
    <dbReference type="NCBI Taxonomy" id="1419009"/>
    <lineage>
        <taxon>Eukaryota</taxon>
        <taxon>Fungi</taxon>
        <taxon>Dikarya</taxon>
        <taxon>Basidiomycota</taxon>
        <taxon>Agaricomycotina</taxon>
        <taxon>Agaricomycetes</taxon>
        <taxon>Phallomycetidae</taxon>
        <taxon>Phallales</taxon>
        <taxon>Clathraceae</taxon>
        <taxon>Clathrus</taxon>
    </lineage>
</organism>
<protein>
    <recommendedName>
        <fullName evidence="4">Anaphase-promoting complex subunit 4-like WD40 domain-containing protein</fullName>
    </recommendedName>
</protein>
<dbReference type="PANTHER" id="PTHR19856">
    <property type="entry name" value="WD-REPEATCONTAINING PROTEIN WDR1"/>
    <property type="match status" value="1"/>
</dbReference>
<keyword evidence="6" id="KW-1185">Reference proteome</keyword>
<evidence type="ECO:0000256" key="3">
    <source>
        <dbReference type="PROSITE-ProRule" id="PRU00221"/>
    </source>
</evidence>
<dbReference type="PROSITE" id="PS00678">
    <property type="entry name" value="WD_REPEATS_1"/>
    <property type="match status" value="3"/>
</dbReference>
<dbReference type="InterPro" id="IPR011044">
    <property type="entry name" value="Quino_amine_DH_bsu"/>
</dbReference>
<dbReference type="Gene3D" id="2.130.10.10">
    <property type="entry name" value="YVTN repeat-like/Quinoprotein amine dehydrogenase"/>
    <property type="match status" value="2"/>
</dbReference>
<feature type="repeat" description="WD" evidence="3">
    <location>
        <begin position="515"/>
        <end position="548"/>
    </location>
</feature>
<feature type="domain" description="Anaphase-promoting complex subunit 4-like WD40" evidence="4">
    <location>
        <begin position="443"/>
        <end position="511"/>
    </location>
</feature>
<dbReference type="SUPFAM" id="SSF50969">
    <property type="entry name" value="YVTN repeat-like/Quinoprotein amine dehydrogenase"/>
    <property type="match status" value="1"/>
</dbReference>
<reference evidence="5" key="1">
    <citation type="submission" date="2021-10" db="EMBL/GenBank/DDBJ databases">
        <title>De novo Genome Assembly of Clathrus columnatus (Basidiomycota, Fungi) Using Illumina and Nanopore Sequence Data.</title>
        <authorList>
            <person name="Ogiso-Tanaka E."/>
            <person name="Itagaki H."/>
            <person name="Hosoya T."/>
            <person name="Hosaka K."/>
        </authorList>
    </citation>
    <scope>NUCLEOTIDE SEQUENCE</scope>
    <source>
        <strain evidence="5">MO-923</strain>
    </source>
</reference>
<evidence type="ECO:0000256" key="2">
    <source>
        <dbReference type="ARBA" id="ARBA00022737"/>
    </source>
</evidence>
<feature type="repeat" description="WD" evidence="3">
    <location>
        <begin position="157"/>
        <end position="198"/>
    </location>
</feature>
<proteinExistence type="predicted"/>